<dbReference type="Pfam" id="PF18044">
    <property type="entry name" value="zf-CCCH_4"/>
    <property type="match status" value="1"/>
</dbReference>
<sequence length="454" mass="50768">MDQNGRHNGYRGSEHPQRRGTSQQQQKRQRSPQDFRPRTSAGNQGGRWSPPPQRPRQYHGRQEHAYHNSRPPQMSRSTHTPPAPPSSTQYKSKGTLSPRPCRYYQQGRCRQGSSCAFSHAGPTPQPTNATPRPPQAPDPYNADDELTDEIAPPPPFPPPQPPSHTAPPPIKPLPTPTLLQRAQDHATNDPALRQRHPTLTPPRWYLCTLCASQTPHTPAHIISNPYLFTSLRLKDDATLLQDDINGAYIWAIGDARLPIQCKLVDEAGPYYTCEYLLLRDALYMPDHGVREVGMGMPQGVNTLCLAALERDGVAGHAYVFGGVVFVEFGFTGAVMWGVERSVRGDESVWEVVLCRRGDADREKGHVCGVGVEGNRMRVGGGGGSEGSWRGESRNEMDMEMDMDMNGRNGGWKPKSRSGKHVQFEGRYRGRSRGSYSPDNWSRIRGRSRSRHRYQ</sequence>
<proteinExistence type="predicted"/>
<name>A0ABR0KIV8_9EURO</name>
<evidence type="ECO:0000256" key="1">
    <source>
        <dbReference type="ARBA" id="ARBA00022723"/>
    </source>
</evidence>
<comment type="caution">
    <text evidence="7">The sequence shown here is derived from an EMBL/GenBank/DDBJ whole genome shotgun (WGS) entry which is preliminary data.</text>
</comment>
<evidence type="ECO:0000256" key="4">
    <source>
        <dbReference type="PROSITE-ProRule" id="PRU00723"/>
    </source>
</evidence>
<feature type="zinc finger region" description="C3H1-type" evidence="4">
    <location>
        <begin position="95"/>
        <end position="122"/>
    </location>
</feature>
<accession>A0ABR0KIV8</accession>
<evidence type="ECO:0000256" key="3">
    <source>
        <dbReference type="ARBA" id="ARBA00022833"/>
    </source>
</evidence>
<dbReference type="SUPFAM" id="SSF90229">
    <property type="entry name" value="CCCH zinc finger"/>
    <property type="match status" value="1"/>
</dbReference>
<feature type="region of interest" description="Disordered" evidence="5">
    <location>
        <begin position="401"/>
        <end position="454"/>
    </location>
</feature>
<evidence type="ECO:0000313" key="8">
    <source>
        <dbReference type="Proteomes" id="UP001345013"/>
    </source>
</evidence>
<dbReference type="InterPro" id="IPR036855">
    <property type="entry name" value="Znf_CCCH_sf"/>
</dbReference>
<dbReference type="PROSITE" id="PS50103">
    <property type="entry name" value="ZF_C3H1"/>
    <property type="match status" value="1"/>
</dbReference>
<dbReference type="Proteomes" id="UP001345013">
    <property type="component" value="Unassembled WGS sequence"/>
</dbReference>
<feature type="region of interest" description="Disordered" evidence="5">
    <location>
        <begin position="1"/>
        <end position="102"/>
    </location>
</feature>
<keyword evidence="8" id="KW-1185">Reference proteome</keyword>
<feature type="domain" description="C3H1-type" evidence="6">
    <location>
        <begin position="95"/>
        <end position="122"/>
    </location>
</feature>
<evidence type="ECO:0000256" key="2">
    <source>
        <dbReference type="ARBA" id="ARBA00022771"/>
    </source>
</evidence>
<evidence type="ECO:0000259" key="6">
    <source>
        <dbReference type="PROSITE" id="PS50103"/>
    </source>
</evidence>
<dbReference type="SMART" id="SM00356">
    <property type="entry name" value="ZnF_C3H1"/>
    <property type="match status" value="1"/>
</dbReference>
<feature type="compositionally biased region" description="Pro residues" evidence="5">
    <location>
        <begin position="151"/>
        <end position="175"/>
    </location>
</feature>
<dbReference type="Gene3D" id="4.10.1000.10">
    <property type="entry name" value="Zinc finger, CCCH-type"/>
    <property type="match status" value="1"/>
</dbReference>
<organism evidence="7 8">
    <name type="scientific">Lithohypha guttulata</name>
    <dbReference type="NCBI Taxonomy" id="1690604"/>
    <lineage>
        <taxon>Eukaryota</taxon>
        <taxon>Fungi</taxon>
        <taxon>Dikarya</taxon>
        <taxon>Ascomycota</taxon>
        <taxon>Pezizomycotina</taxon>
        <taxon>Eurotiomycetes</taxon>
        <taxon>Chaetothyriomycetidae</taxon>
        <taxon>Chaetothyriales</taxon>
        <taxon>Trichomeriaceae</taxon>
        <taxon>Lithohypha</taxon>
    </lineage>
</organism>
<feature type="region of interest" description="Disordered" evidence="5">
    <location>
        <begin position="115"/>
        <end position="176"/>
    </location>
</feature>
<reference evidence="7 8" key="1">
    <citation type="submission" date="2023-08" db="EMBL/GenBank/DDBJ databases">
        <title>Black Yeasts Isolated from many extreme environments.</title>
        <authorList>
            <person name="Coleine C."/>
            <person name="Stajich J.E."/>
            <person name="Selbmann L."/>
        </authorList>
    </citation>
    <scope>NUCLEOTIDE SEQUENCE [LARGE SCALE GENOMIC DNA]</scope>
    <source>
        <strain evidence="7 8">CCFEE 5885</strain>
    </source>
</reference>
<evidence type="ECO:0000256" key="5">
    <source>
        <dbReference type="SAM" id="MobiDB-lite"/>
    </source>
</evidence>
<dbReference type="InterPro" id="IPR000571">
    <property type="entry name" value="Znf_CCCH"/>
</dbReference>
<gene>
    <name evidence="7" type="ORF">LTR24_002004</name>
</gene>
<keyword evidence="2 4" id="KW-0863">Zinc-finger</keyword>
<dbReference type="InterPro" id="IPR041367">
    <property type="entry name" value="Znf-CCCH_4"/>
</dbReference>
<keyword evidence="3 4" id="KW-0862">Zinc</keyword>
<dbReference type="EMBL" id="JAVRRG010000016">
    <property type="protein sequence ID" value="KAK5097748.1"/>
    <property type="molecule type" value="Genomic_DNA"/>
</dbReference>
<keyword evidence="1 4" id="KW-0479">Metal-binding</keyword>
<protein>
    <recommendedName>
        <fullName evidence="6">C3H1-type domain-containing protein</fullName>
    </recommendedName>
</protein>
<feature type="compositionally biased region" description="Basic residues" evidence="5">
    <location>
        <begin position="443"/>
        <end position="454"/>
    </location>
</feature>
<evidence type="ECO:0000313" key="7">
    <source>
        <dbReference type="EMBL" id="KAK5097748.1"/>
    </source>
</evidence>